<evidence type="ECO:0000256" key="4">
    <source>
        <dbReference type="ARBA" id="ARBA00022679"/>
    </source>
</evidence>
<evidence type="ECO:0000256" key="2">
    <source>
        <dbReference type="ARBA" id="ARBA00006729"/>
    </source>
</evidence>
<sequence>MLTLIGLGLWDEKDITLKGLEEVKRADKVYAEFYTSKLMGTSIEAMEKLYGRKVVVLERKDLEDESWKIVEEAKSKNVVILVAGDPGVATTHSSLLLEAKRKGVETRVIHNASVISAICSVTGLHSYKFGKSATVSYPYRGIVSKTPLNVIKENLSINAHTLLLLDLNPKPMTIGEAVKIMEKVDDGTLNHFAVGVARIGGDCYIKCDHFYSLPNHDFGKPLHTIVFLSKKLHFTEYEFLREFADAPKELEEFVE</sequence>
<name>D3RYR9_FERPA</name>
<evidence type="ECO:0000256" key="3">
    <source>
        <dbReference type="ARBA" id="ARBA00022603"/>
    </source>
</evidence>
<feature type="binding site" evidence="6 7">
    <location>
        <position position="88"/>
    </location>
    <ligand>
        <name>S-adenosyl-L-methionine</name>
        <dbReference type="ChEBI" id="CHEBI:59789"/>
    </ligand>
</feature>
<dbReference type="InterPro" id="IPR035996">
    <property type="entry name" value="4pyrrol_Methylase_sf"/>
</dbReference>
<dbReference type="Pfam" id="PF00590">
    <property type="entry name" value="TP_methylase"/>
    <property type="match status" value="1"/>
</dbReference>
<dbReference type="GeneID" id="8779000"/>
<protein>
    <recommendedName>
        <fullName evidence="6">Diphthine synthase</fullName>
        <ecNumber evidence="6">2.1.1.98</ecNumber>
    </recommendedName>
    <alternativeName>
        <fullName evidence="6">Diphthamide biosynthesis methyltransferase</fullName>
    </alternativeName>
</protein>
<reference evidence="9 10" key="2">
    <citation type="journal article" date="2011" name="Stand. Genomic Sci.">
        <title>Complete genome sequence of Ferroglobus placidus AEDII12DO.</title>
        <authorList>
            <person name="Anderson I."/>
            <person name="Risso C."/>
            <person name="Holmes D."/>
            <person name="Lucas S."/>
            <person name="Copeland A."/>
            <person name="Lapidus A."/>
            <person name="Cheng J.F."/>
            <person name="Bruce D."/>
            <person name="Goodwin L."/>
            <person name="Pitluck S."/>
            <person name="Saunders E."/>
            <person name="Brettin T."/>
            <person name="Detter J.C."/>
            <person name="Han C."/>
            <person name="Tapia R."/>
            <person name="Larimer F."/>
            <person name="Land M."/>
            <person name="Hauser L."/>
            <person name="Woyke T."/>
            <person name="Lovley D."/>
            <person name="Kyrpides N."/>
            <person name="Ivanova N."/>
        </authorList>
    </citation>
    <scope>NUCLEOTIDE SEQUENCE [LARGE SCALE GENOMIC DNA]</scope>
    <source>
        <strain evidence="10">DSM 10642 / AEDII12DO</strain>
    </source>
</reference>
<dbReference type="Gene3D" id="3.30.950.10">
    <property type="entry name" value="Methyltransferase, Cobalt-precorrin-4 Transmethylase, Domain 2"/>
    <property type="match status" value="1"/>
</dbReference>
<reference evidence="10" key="1">
    <citation type="submission" date="2010-02" db="EMBL/GenBank/DDBJ databases">
        <title>Complete sequence of Ferroglobus placidus DSM 10642.</title>
        <authorList>
            <consortium name="US DOE Joint Genome Institute"/>
            <person name="Lucas S."/>
            <person name="Copeland A."/>
            <person name="Lapidus A."/>
            <person name="Cheng J.-F."/>
            <person name="Bruce D."/>
            <person name="Goodwin L."/>
            <person name="Pitluck S."/>
            <person name="Saunders E."/>
            <person name="Brettin T."/>
            <person name="Detter J.C."/>
            <person name="Han C."/>
            <person name="Tapia R."/>
            <person name="Larimer F."/>
            <person name="Land M."/>
            <person name="Hauser L."/>
            <person name="Kyrpides N."/>
            <person name="Ivanova N."/>
            <person name="Holmes D."/>
            <person name="Lovley D."/>
            <person name="Kyrpides N."/>
            <person name="Anderson I.J."/>
            <person name="Woyke T."/>
        </authorList>
    </citation>
    <scope>NUCLEOTIDE SEQUENCE [LARGE SCALE GENOMIC DNA]</scope>
    <source>
        <strain evidence="10">DSM 10642 / AEDII12DO</strain>
    </source>
</reference>
<dbReference type="HOGENOM" id="CLU_066040_0_0_2"/>
<comment type="subunit">
    <text evidence="6">Homodimer.</text>
</comment>
<dbReference type="InterPro" id="IPR004551">
    <property type="entry name" value="Dphthn_synthase"/>
</dbReference>
<dbReference type="EC" id="2.1.1.98" evidence="6"/>
<dbReference type="GO" id="GO:0017183">
    <property type="term" value="P:protein histidyl modification to diphthamide"/>
    <property type="evidence" value="ECO:0007669"/>
    <property type="project" value="UniProtKB-UniRule"/>
</dbReference>
<dbReference type="AlphaFoldDB" id="D3RYR9"/>
<feature type="binding site" evidence="6 7">
    <location>
        <position position="165"/>
    </location>
    <ligand>
        <name>S-adenosyl-L-methionine</name>
        <dbReference type="ChEBI" id="CHEBI:59789"/>
    </ligand>
</feature>
<organism evidence="9 10">
    <name type="scientific">Ferroglobus placidus (strain DSM 10642 / AEDII12DO)</name>
    <dbReference type="NCBI Taxonomy" id="589924"/>
    <lineage>
        <taxon>Archaea</taxon>
        <taxon>Methanobacteriati</taxon>
        <taxon>Methanobacteriota</taxon>
        <taxon>Archaeoglobi</taxon>
        <taxon>Archaeoglobales</taxon>
        <taxon>Archaeoglobaceae</taxon>
        <taxon>Ferroglobus</taxon>
    </lineage>
</organism>
<evidence type="ECO:0000259" key="8">
    <source>
        <dbReference type="Pfam" id="PF00590"/>
    </source>
</evidence>
<dbReference type="KEGG" id="fpl:Ferp_1481"/>
<accession>D3RYR9</accession>
<comment type="caution">
    <text evidence="6">Lacks conserved residue(s) required for the propagation of feature annotation.</text>
</comment>
<comment type="similarity">
    <text evidence="2 6">Belongs to the diphthine synthase family.</text>
</comment>
<keyword evidence="10" id="KW-1185">Reference proteome</keyword>
<dbReference type="InterPro" id="IPR014777">
    <property type="entry name" value="4pyrrole_Mease_sub1"/>
</dbReference>
<dbReference type="Proteomes" id="UP000002613">
    <property type="component" value="Chromosome"/>
</dbReference>
<evidence type="ECO:0000313" key="9">
    <source>
        <dbReference type="EMBL" id="ADC65632.1"/>
    </source>
</evidence>
<keyword evidence="3 6" id="KW-0489">Methyltransferase</keyword>
<dbReference type="RefSeq" id="WP_012965975.1">
    <property type="nucleotide sequence ID" value="NC_013849.1"/>
</dbReference>
<dbReference type="GO" id="GO:0004164">
    <property type="term" value="F:diphthine synthase activity"/>
    <property type="evidence" value="ECO:0007669"/>
    <property type="project" value="UniProtKB-UniRule"/>
</dbReference>
<dbReference type="CDD" id="cd11647">
    <property type="entry name" value="DHP5_DphB"/>
    <property type="match status" value="1"/>
</dbReference>
<dbReference type="InterPro" id="IPR000878">
    <property type="entry name" value="4pyrrol_Mease"/>
</dbReference>
<dbReference type="eggNOG" id="arCOG04161">
    <property type="taxonomic scope" value="Archaea"/>
</dbReference>
<dbReference type="GO" id="GO:0032259">
    <property type="term" value="P:methylation"/>
    <property type="evidence" value="ECO:0007669"/>
    <property type="project" value="UniProtKB-KW"/>
</dbReference>
<evidence type="ECO:0000256" key="7">
    <source>
        <dbReference type="PIRSR" id="PIRSR036432-1"/>
    </source>
</evidence>
<dbReference type="PIRSF" id="PIRSF036432">
    <property type="entry name" value="Diphthine_synth"/>
    <property type="match status" value="1"/>
</dbReference>
<feature type="binding site" evidence="6 7">
    <location>
        <position position="85"/>
    </location>
    <ligand>
        <name>S-adenosyl-L-methionine</name>
        <dbReference type="ChEBI" id="CHEBI:59789"/>
    </ligand>
</feature>
<keyword evidence="4 6" id="KW-0808">Transferase</keyword>
<dbReference type="NCBIfam" id="TIGR00522">
    <property type="entry name" value="dph5"/>
    <property type="match status" value="1"/>
</dbReference>
<feature type="binding site" evidence="6 7">
    <location>
        <position position="9"/>
    </location>
    <ligand>
        <name>S-adenosyl-L-methionine</name>
        <dbReference type="ChEBI" id="CHEBI:59789"/>
    </ligand>
</feature>
<evidence type="ECO:0000313" key="10">
    <source>
        <dbReference type="Proteomes" id="UP000002613"/>
    </source>
</evidence>
<proteinExistence type="inferred from homology"/>
<evidence type="ECO:0000256" key="6">
    <source>
        <dbReference type="HAMAP-Rule" id="MF_01084"/>
    </source>
</evidence>
<dbReference type="PaxDb" id="589924-Ferp_1481"/>
<feature type="binding site" evidence="6 7">
    <location>
        <begin position="113"/>
        <end position="114"/>
    </location>
    <ligand>
        <name>S-adenosyl-L-methionine</name>
        <dbReference type="ChEBI" id="CHEBI:59789"/>
    </ligand>
</feature>
<feature type="domain" description="Tetrapyrrole methylase" evidence="8">
    <location>
        <begin position="1"/>
        <end position="188"/>
    </location>
</feature>
<dbReference type="STRING" id="589924.Ferp_1481"/>
<dbReference type="HAMAP" id="MF_01084">
    <property type="entry name" value="Diphthine_synth"/>
    <property type="match status" value="1"/>
</dbReference>
<comment type="pathway">
    <text evidence="1 6">Protein modification; peptidyl-diphthamide biosynthesis.</text>
</comment>
<evidence type="ECO:0000256" key="1">
    <source>
        <dbReference type="ARBA" id="ARBA00005156"/>
    </source>
</evidence>
<dbReference type="EMBL" id="CP001899">
    <property type="protein sequence ID" value="ADC65632.1"/>
    <property type="molecule type" value="Genomic_DNA"/>
</dbReference>
<dbReference type="PANTHER" id="PTHR10882:SF0">
    <property type="entry name" value="DIPHTHINE METHYL ESTER SYNTHASE"/>
    <property type="match status" value="1"/>
</dbReference>
<dbReference type="SUPFAM" id="SSF53790">
    <property type="entry name" value="Tetrapyrrole methylase"/>
    <property type="match status" value="1"/>
</dbReference>
<evidence type="ECO:0000256" key="5">
    <source>
        <dbReference type="ARBA" id="ARBA00022691"/>
    </source>
</evidence>
<comment type="function">
    <text evidence="6">S-adenosyl-L-methionine-dependent methyltransferase that catalyzes the trimethylation of the amino group of the modified target histidine residue in translation elongation factor 2 (EF-2), to form an intermediate called diphthine. The three successive methylation reactions represent the second step of diphthamide biosynthesis.</text>
</comment>
<dbReference type="PANTHER" id="PTHR10882">
    <property type="entry name" value="DIPHTHINE SYNTHASE"/>
    <property type="match status" value="1"/>
</dbReference>
<dbReference type="InterPro" id="IPR014776">
    <property type="entry name" value="4pyrrole_Mease_sub2"/>
</dbReference>
<dbReference type="UniPathway" id="UPA00559"/>
<comment type="catalytic activity">
    <reaction evidence="6">
        <text>2-[(3S)-amino-3-carboxypropyl]-L-histidyl-[translation elongation factor 2] + 3 S-adenosyl-L-methionine = diphthine-[translation elongation factor 2] + 3 S-adenosyl-L-homocysteine + 3 H(+)</text>
        <dbReference type="Rhea" id="RHEA:36415"/>
        <dbReference type="Rhea" id="RHEA-COMP:9749"/>
        <dbReference type="Rhea" id="RHEA-COMP:10172"/>
        <dbReference type="ChEBI" id="CHEBI:15378"/>
        <dbReference type="ChEBI" id="CHEBI:57856"/>
        <dbReference type="ChEBI" id="CHEBI:59789"/>
        <dbReference type="ChEBI" id="CHEBI:73995"/>
        <dbReference type="ChEBI" id="CHEBI:82696"/>
        <dbReference type="EC" id="2.1.1.98"/>
    </reaction>
</comment>
<feature type="binding site" evidence="6 7">
    <location>
        <position position="223"/>
    </location>
    <ligand>
        <name>S-adenosyl-L-methionine</name>
        <dbReference type="ChEBI" id="CHEBI:59789"/>
    </ligand>
</feature>
<dbReference type="Gene3D" id="3.40.1010.10">
    <property type="entry name" value="Cobalt-precorrin-4 Transmethylase, Domain 1"/>
    <property type="match status" value="1"/>
</dbReference>
<gene>
    <name evidence="6" type="primary">dphB</name>
    <name evidence="9" type="ordered locus">Ferp_1481</name>
</gene>
<dbReference type="OrthoDB" id="39139at2157"/>
<keyword evidence="5 6" id="KW-0949">S-adenosyl-L-methionine</keyword>